<organism evidence="2">
    <name type="scientific">Brassica oleracea</name>
    <name type="common">Wild cabbage</name>
    <dbReference type="NCBI Taxonomy" id="3712"/>
    <lineage>
        <taxon>Eukaryota</taxon>
        <taxon>Viridiplantae</taxon>
        <taxon>Streptophyta</taxon>
        <taxon>Embryophyta</taxon>
        <taxon>Tracheophyta</taxon>
        <taxon>Spermatophyta</taxon>
        <taxon>Magnoliopsida</taxon>
        <taxon>eudicotyledons</taxon>
        <taxon>Gunneridae</taxon>
        <taxon>Pentapetalae</taxon>
        <taxon>rosids</taxon>
        <taxon>malvids</taxon>
        <taxon>Brassicales</taxon>
        <taxon>Brassicaceae</taxon>
        <taxon>Brassiceae</taxon>
        <taxon>Brassica</taxon>
    </lineage>
</organism>
<proteinExistence type="predicted"/>
<gene>
    <name evidence="2" type="ORF">BOLC8T48458H</name>
</gene>
<dbReference type="EMBL" id="LR031879">
    <property type="protein sequence ID" value="VDD55229.1"/>
    <property type="molecule type" value="Genomic_DNA"/>
</dbReference>
<name>A0A3P6GMW3_BRAOL</name>
<evidence type="ECO:0000256" key="1">
    <source>
        <dbReference type="SAM" id="MobiDB-lite"/>
    </source>
</evidence>
<reference evidence="2" key="1">
    <citation type="submission" date="2018-11" db="EMBL/GenBank/DDBJ databases">
        <authorList>
            <consortium name="Genoscope - CEA"/>
            <person name="William W."/>
        </authorList>
    </citation>
    <scope>NUCLEOTIDE SEQUENCE</scope>
</reference>
<evidence type="ECO:0000313" key="2">
    <source>
        <dbReference type="EMBL" id="VDD55229.1"/>
    </source>
</evidence>
<protein>
    <submittedName>
        <fullName evidence="2">Uncharacterized protein</fullName>
    </submittedName>
</protein>
<feature type="region of interest" description="Disordered" evidence="1">
    <location>
        <begin position="69"/>
        <end position="96"/>
    </location>
</feature>
<accession>A0A3P6GMW3</accession>
<sequence length="142" mass="16586">MFWRENAFLRLWRENTFWRKNAFLQFWQKNTFYDSGGKMCFAIMEGKCVFAVLTENVFAVLGRHHIKQVEEEDDDRNDDGYGSEDRDVNVKDEEDNSDELGLCMWLLPYAFTEPAMTELKSNSSCLLIFPPPNLPSSLAKEP</sequence>
<dbReference type="AlphaFoldDB" id="A0A3P6GMW3"/>